<name>A6GFG1_9BACT</name>
<keyword evidence="3" id="KW-1185">Reference proteome</keyword>
<sequence length="275" mass="29547">MSGPPSVSDAGPAEDSTSAPDAAVPEPQPQPQPPPSTDPFEQPRPRDPDEAPFLDAPRNQLGQWSKDRPHTVRPSYDDEHRLQLTVVPTYAAFRAPFIGRPATVMRGGGAALELDLRVLTWLFARLMVSHTVHPVFAESTLELVGEEVTELASPGFIQATHVGASVVYNLDLGRFVPRADAGVGLMWVRSPSGPQPGQWGGECRDDGGCDLGLSCSAATVCEPTPEFGGHVGLSLDMLLGQRWAVGMGVRYYILLRDTSLIPAYLVGSVRLAARF</sequence>
<dbReference type="Proteomes" id="UP000005801">
    <property type="component" value="Unassembled WGS sequence"/>
</dbReference>
<reference evidence="2 3" key="1">
    <citation type="submission" date="2007-06" db="EMBL/GenBank/DDBJ databases">
        <authorList>
            <person name="Shimkets L."/>
            <person name="Ferriera S."/>
            <person name="Johnson J."/>
            <person name="Kravitz S."/>
            <person name="Beeson K."/>
            <person name="Sutton G."/>
            <person name="Rogers Y.-H."/>
            <person name="Friedman R."/>
            <person name="Frazier M."/>
            <person name="Venter J.C."/>
        </authorList>
    </citation>
    <scope>NUCLEOTIDE SEQUENCE [LARGE SCALE GENOMIC DNA]</scope>
    <source>
        <strain evidence="2 3">SIR-1</strain>
    </source>
</reference>
<proteinExistence type="predicted"/>
<dbReference type="AlphaFoldDB" id="A6GFG1"/>
<protein>
    <submittedName>
        <fullName evidence="2">Uncharacterized protein</fullName>
    </submittedName>
</protein>
<feature type="compositionally biased region" description="Pro residues" evidence="1">
    <location>
        <begin position="26"/>
        <end position="37"/>
    </location>
</feature>
<organism evidence="2 3">
    <name type="scientific">Plesiocystis pacifica SIR-1</name>
    <dbReference type="NCBI Taxonomy" id="391625"/>
    <lineage>
        <taxon>Bacteria</taxon>
        <taxon>Pseudomonadati</taxon>
        <taxon>Myxococcota</taxon>
        <taxon>Polyangia</taxon>
        <taxon>Nannocystales</taxon>
        <taxon>Nannocystaceae</taxon>
        <taxon>Plesiocystis</taxon>
    </lineage>
</organism>
<dbReference type="RefSeq" id="WP_006975451.1">
    <property type="nucleotide sequence ID" value="NZ_ABCS01000093.1"/>
</dbReference>
<feature type="region of interest" description="Disordered" evidence="1">
    <location>
        <begin position="1"/>
        <end position="77"/>
    </location>
</feature>
<dbReference type="OrthoDB" id="5505441at2"/>
<comment type="caution">
    <text evidence="2">The sequence shown here is derived from an EMBL/GenBank/DDBJ whole genome shotgun (WGS) entry which is preliminary data.</text>
</comment>
<accession>A6GFG1</accession>
<dbReference type="EMBL" id="ABCS01000093">
    <property type="protein sequence ID" value="EDM75388.1"/>
    <property type="molecule type" value="Genomic_DNA"/>
</dbReference>
<evidence type="ECO:0000313" key="2">
    <source>
        <dbReference type="EMBL" id="EDM75388.1"/>
    </source>
</evidence>
<evidence type="ECO:0000313" key="3">
    <source>
        <dbReference type="Proteomes" id="UP000005801"/>
    </source>
</evidence>
<gene>
    <name evidence="2" type="ORF">PPSIR1_10295</name>
</gene>
<evidence type="ECO:0000256" key="1">
    <source>
        <dbReference type="SAM" id="MobiDB-lite"/>
    </source>
</evidence>
<feature type="compositionally biased region" description="Basic and acidic residues" evidence="1">
    <location>
        <begin position="65"/>
        <end position="77"/>
    </location>
</feature>